<comment type="caution">
    <text evidence="11">The sequence shown here is derived from an EMBL/GenBank/DDBJ whole genome shotgun (WGS) entry which is preliminary data.</text>
</comment>
<feature type="domain" description="Plastocyanin-like" evidence="8">
    <location>
        <begin position="164"/>
        <end position="354"/>
    </location>
</feature>
<feature type="chain" id="PRO_5046263402" description="Multicopper oxidase" evidence="7">
    <location>
        <begin position="18"/>
        <end position="583"/>
    </location>
</feature>
<dbReference type="PROSITE" id="PS00079">
    <property type="entry name" value="MULTICOPPER_OXIDASE1"/>
    <property type="match status" value="1"/>
</dbReference>
<dbReference type="InterPro" id="IPR011706">
    <property type="entry name" value="Cu-oxidase_C"/>
</dbReference>
<sequence>MFLGLISWLSLAAYAVADSRYTLELTWARGSPDGFEREMILINGHFPGPHIELEEGDWAEIVVVNKLPFNTTIHAHGIHQTNTPWADGVPGLSQRPIQPGDTFTYRWQADTYGSYFYHAHTRGQIDDGCYGPITIKPKAGISKPFDKIAPEDVSLLEAAEARVTPLILSDWRHKTSSETWDIEVAAGLESAVCVDSILVNGKGAVDCWSREDLTKYTSPAIVPVLQQANLSMTDKGPDTNLTALPSSVFDVCIPTQGSREVVKAPSSDKWMSLDIISSASIGTFAFSIDEHPLWVYAVDGHYIEPLKVDVLTVANGERYSVFVQLNKTAKNYGIRVASLALAQLIDTTAVFSYDDAEQSYGNGSTTLESKPSINRAGGNVTADVVFFNQAEMVSFPPQFPQPAPAVDQTFLFSLVTAGSSYRWALNGTAFDNAIDNSNPPLLYQRPHAITNDSNLILTTKNNTWIDLVFHVATAGQPPHPIHKHSNKGFIIGQGEGNFTWNSVAQAAAENPENFNLISPPFRDGFVTPASATSPTWLAVRYQVVNPGAFLLHCHVQSHLEGGMSMVILDGVDEWPEVSKNHMN</sequence>
<dbReference type="Pfam" id="PF07732">
    <property type="entry name" value="Cu-oxidase_3"/>
    <property type="match status" value="1"/>
</dbReference>
<dbReference type="PANTHER" id="PTHR11709:SF488">
    <property type="entry name" value="LACCASE-RELATED"/>
    <property type="match status" value="1"/>
</dbReference>
<keyword evidence="5" id="KW-0186">Copper</keyword>
<dbReference type="InterPro" id="IPR002355">
    <property type="entry name" value="Cu_oxidase_Cu_BS"/>
</dbReference>
<evidence type="ECO:0000256" key="1">
    <source>
        <dbReference type="ARBA" id="ARBA00010609"/>
    </source>
</evidence>
<dbReference type="CDD" id="cd13898">
    <property type="entry name" value="CuRO_3_Abr2_like"/>
    <property type="match status" value="1"/>
</dbReference>
<dbReference type="Proteomes" id="UP001521785">
    <property type="component" value="Unassembled WGS sequence"/>
</dbReference>
<feature type="domain" description="Plastocyanin-like" evidence="10">
    <location>
        <begin position="26"/>
        <end position="139"/>
    </location>
</feature>
<evidence type="ECO:0000256" key="2">
    <source>
        <dbReference type="ARBA" id="ARBA00022723"/>
    </source>
</evidence>
<dbReference type="InterPro" id="IPR008972">
    <property type="entry name" value="Cupredoxin"/>
</dbReference>
<dbReference type="Gene3D" id="2.60.40.420">
    <property type="entry name" value="Cupredoxins - blue copper proteins"/>
    <property type="match status" value="3"/>
</dbReference>
<dbReference type="CDD" id="cd13850">
    <property type="entry name" value="CuRO_1_Abr2_like"/>
    <property type="match status" value="1"/>
</dbReference>
<evidence type="ECO:0000259" key="10">
    <source>
        <dbReference type="Pfam" id="PF07732"/>
    </source>
</evidence>
<evidence type="ECO:0000256" key="3">
    <source>
        <dbReference type="ARBA" id="ARBA00022729"/>
    </source>
</evidence>
<keyword evidence="2" id="KW-0479">Metal-binding</keyword>
<keyword evidence="12" id="KW-1185">Reference proteome</keyword>
<evidence type="ECO:0000259" key="8">
    <source>
        <dbReference type="Pfam" id="PF00394"/>
    </source>
</evidence>
<evidence type="ECO:0008006" key="13">
    <source>
        <dbReference type="Google" id="ProtNLM"/>
    </source>
</evidence>
<reference evidence="11 12" key="1">
    <citation type="submission" date="2024-02" db="EMBL/GenBank/DDBJ databases">
        <title>De novo assembly and annotation of 12 fungi associated with fruit tree decline syndrome in Ontario, Canada.</title>
        <authorList>
            <person name="Sulman M."/>
            <person name="Ellouze W."/>
            <person name="Ilyukhin E."/>
        </authorList>
    </citation>
    <scope>NUCLEOTIDE SEQUENCE [LARGE SCALE GENOMIC DNA]</scope>
    <source>
        <strain evidence="11 12">M42-189</strain>
    </source>
</reference>
<comment type="similarity">
    <text evidence="1">Belongs to the multicopper oxidase family.</text>
</comment>
<evidence type="ECO:0000313" key="12">
    <source>
        <dbReference type="Proteomes" id="UP001521785"/>
    </source>
</evidence>
<keyword evidence="6" id="KW-0325">Glycoprotein</keyword>
<evidence type="ECO:0000256" key="5">
    <source>
        <dbReference type="ARBA" id="ARBA00023008"/>
    </source>
</evidence>
<proteinExistence type="inferred from homology"/>
<dbReference type="InterPro" id="IPR045087">
    <property type="entry name" value="Cu-oxidase_fam"/>
</dbReference>
<dbReference type="CDD" id="cd13876">
    <property type="entry name" value="CuRO_2_Abr2_like"/>
    <property type="match status" value="1"/>
</dbReference>
<dbReference type="InterPro" id="IPR033138">
    <property type="entry name" value="Cu_oxidase_CS"/>
</dbReference>
<feature type="domain" description="Plastocyanin-like" evidence="9">
    <location>
        <begin position="451"/>
        <end position="570"/>
    </location>
</feature>
<dbReference type="SUPFAM" id="SSF49503">
    <property type="entry name" value="Cupredoxins"/>
    <property type="match status" value="3"/>
</dbReference>
<keyword evidence="3 7" id="KW-0732">Signal</keyword>
<gene>
    <name evidence="11" type="ORF">SLS60_010158</name>
</gene>
<dbReference type="PROSITE" id="PS00080">
    <property type="entry name" value="MULTICOPPER_OXIDASE2"/>
    <property type="match status" value="1"/>
</dbReference>
<dbReference type="InterPro" id="IPR001117">
    <property type="entry name" value="Cu-oxidase_2nd"/>
</dbReference>
<keyword evidence="4" id="KW-0560">Oxidoreductase</keyword>
<accession>A0ABR3QQG4</accession>
<dbReference type="PANTHER" id="PTHR11709">
    <property type="entry name" value="MULTI-COPPER OXIDASE"/>
    <property type="match status" value="1"/>
</dbReference>
<dbReference type="Pfam" id="PF00394">
    <property type="entry name" value="Cu-oxidase"/>
    <property type="match status" value="1"/>
</dbReference>
<organism evidence="11 12">
    <name type="scientific">Paraconiothyrium brasiliense</name>
    <dbReference type="NCBI Taxonomy" id="300254"/>
    <lineage>
        <taxon>Eukaryota</taxon>
        <taxon>Fungi</taxon>
        <taxon>Dikarya</taxon>
        <taxon>Ascomycota</taxon>
        <taxon>Pezizomycotina</taxon>
        <taxon>Dothideomycetes</taxon>
        <taxon>Pleosporomycetidae</taxon>
        <taxon>Pleosporales</taxon>
        <taxon>Massarineae</taxon>
        <taxon>Didymosphaeriaceae</taxon>
        <taxon>Paraconiothyrium</taxon>
    </lineage>
</organism>
<evidence type="ECO:0000256" key="6">
    <source>
        <dbReference type="ARBA" id="ARBA00023180"/>
    </source>
</evidence>
<feature type="signal peptide" evidence="7">
    <location>
        <begin position="1"/>
        <end position="17"/>
    </location>
</feature>
<evidence type="ECO:0000256" key="7">
    <source>
        <dbReference type="SAM" id="SignalP"/>
    </source>
</evidence>
<protein>
    <recommendedName>
        <fullName evidence="13">Multicopper oxidase</fullName>
    </recommendedName>
</protein>
<dbReference type="EMBL" id="JAKJXO020000017">
    <property type="protein sequence ID" value="KAL1594398.1"/>
    <property type="molecule type" value="Genomic_DNA"/>
</dbReference>
<dbReference type="InterPro" id="IPR011707">
    <property type="entry name" value="Cu-oxidase-like_N"/>
</dbReference>
<evidence type="ECO:0000259" key="9">
    <source>
        <dbReference type="Pfam" id="PF07731"/>
    </source>
</evidence>
<evidence type="ECO:0000256" key="4">
    <source>
        <dbReference type="ARBA" id="ARBA00023002"/>
    </source>
</evidence>
<evidence type="ECO:0000313" key="11">
    <source>
        <dbReference type="EMBL" id="KAL1594398.1"/>
    </source>
</evidence>
<name>A0ABR3QQG4_9PLEO</name>
<dbReference type="Pfam" id="PF07731">
    <property type="entry name" value="Cu-oxidase_2"/>
    <property type="match status" value="1"/>
</dbReference>